<proteinExistence type="predicted"/>
<evidence type="ECO:0000256" key="7">
    <source>
        <dbReference type="SAM" id="Phobius"/>
    </source>
</evidence>
<keyword evidence="9" id="KW-1185">Reference proteome</keyword>
<evidence type="ECO:0000313" key="9">
    <source>
        <dbReference type="Proteomes" id="UP001164390"/>
    </source>
</evidence>
<dbReference type="PANTHER" id="PTHR23513:SF11">
    <property type="entry name" value="STAPHYLOFERRIN A TRANSPORTER"/>
    <property type="match status" value="1"/>
</dbReference>
<dbReference type="RefSeq" id="WP_271635739.1">
    <property type="nucleotide sequence ID" value="NZ_CP094970.1"/>
</dbReference>
<organism evidence="8 9">
    <name type="scientific">Solicola gregarius</name>
    <dbReference type="NCBI Taxonomy" id="2908642"/>
    <lineage>
        <taxon>Bacteria</taxon>
        <taxon>Bacillati</taxon>
        <taxon>Actinomycetota</taxon>
        <taxon>Actinomycetes</taxon>
        <taxon>Propionibacteriales</taxon>
        <taxon>Nocardioidaceae</taxon>
        <taxon>Solicola</taxon>
    </lineage>
</organism>
<dbReference type="GO" id="GO:0005886">
    <property type="term" value="C:plasma membrane"/>
    <property type="evidence" value="ECO:0007669"/>
    <property type="project" value="UniProtKB-SubCell"/>
</dbReference>
<evidence type="ECO:0000256" key="6">
    <source>
        <dbReference type="SAM" id="MobiDB-lite"/>
    </source>
</evidence>
<feature type="transmembrane region" description="Helical" evidence="7">
    <location>
        <begin position="356"/>
        <end position="378"/>
    </location>
</feature>
<feature type="region of interest" description="Disordered" evidence="6">
    <location>
        <begin position="388"/>
        <end position="433"/>
    </location>
</feature>
<dbReference type="PANTHER" id="PTHR23513">
    <property type="entry name" value="INTEGRAL MEMBRANE EFFLUX PROTEIN-RELATED"/>
    <property type="match status" value="1"/>
</dbReference>
<feature type="transmembrane region" description="Helical" evidence="7">
    <location>
        <begin position="244"/>
        <end position="266"/>
    </location>
</feature>
<dbReference type="Proteomes" id="UP001164390">
    <property type="component" value="Chromosome"/>
</dbReference>
<dbReference type="Pfam" id="PF07690">
    <property type="entry name" value="MFS_1"/>
    <property type="match status" value="1"/>
</dbReference>
<gene>
    <name evidence="8" type="ORF">L0C25_07000</name>
</gene>
<sequence>MTYRQLFAVREFRVFFLAVCANVASGTLAGLALATLVYARTGSPLLAALSMFGPAFAQLAGALTMMSIADRLPPRTVLATSSFVLAVSIAALALPGMPIAVMLAIILAEGLIGSVAGGTRWGLLTEILPDDAYVLGRSVLNMAVGAMQIAGFATGGVLLVVLSPRAALLVAAGLAGVGAVVTRFGLTRRPARAEGRPSIRETWRVNRLLWSGSGVRVTYAALWLPNGLVVGCEALFVPYAPEAAGALFIAGALGMLCGDAVTGRLVPPHLRRWLVSPVQALLALPYLAFAVALPVSVAAVLVAVASVGFGAGIMLQERLVALVPEQVRGQALGLHSAGMLTMQGVAATLSGTLAELLAPGEAMACMAGASLLVTALLWRPLRRPPAQRDVRAATRRHVALERPAQRGGGSGEAPVDRGRASRLEGGVRPTERA</sequence>
<evidence type="ECO:0000256" key="1">
    <source>
        <dbReference type="ARBA" id="ARBA00004651"/>
    </source>
</evidence>
<dbReference type="EMBL" id="CP094970">
    <property type="protein sequence ID" value="UYM06816.1"/>
    <property type="molecule type" value="Genomic_DNA"/>
</dbReference>
<dbReference type="KEGG" id="sgrg:L0C25_07000"/>
<dbReference type="AlphaFoldDB" id="A0AA46TK81"/>
<name>A0AA46TK81_9ACTN</name>
<dbReference type="CDD" id="cd06173">
    <property type="entry name" value="MFS_MefA_like"/>
    <property type="match status" value="1"/>
</dbReference>
<dbReference type="Gene3D" id="1.20.1250.20">
    <property type="entry name" value="MFS general substrate transporter like domains"/>
    <property type="match status" value="1"/>
</dbReference>
<keyword evidence="4 7" id="KW-1133">Transmembrane helix</keyword>
<accession>A0AA46TK81</accession>
<dbReference type="InterPro" id="IPR036259">
    <property type="entry name" value="MFS_trans_sf"/>
</dbReference>
<dbReference type="InterPro" id="IPR011701">
    <property type="entry name" value="MFS"/>
</dbReference>
<feature type="transmembrane region" description="Helical" evidence="7">
    <location>
        <begin position="286"/>
        <end position="315"/>
    </location>
</feature>
<dbReference type="GO" id="GO:0022857">
    <property type="term" value="F:transmembrane transporter activity"/>
    <property type="evidence" value="ECO:0007669"/>
    <property type="project" value="InterPro"/>
</dbReference>
<feature type="transmembrane region" description="Helical" evidence="7">
    <location>
        <begin position="166"/>
        <end position="186"/>
    </location>
</feature>
<evidence type="ECO:0000256" key="4">
    <source>
        <dbReference type="ARBA" id="ARBA00022989"/>
    </source>
</evidence>
<evidence type="ECO:0000256" key="3">
    <source>
        <dbReference type="ARBA" id="ARBA00022692"/>
    </source>
</evidence>
<dbReference type="SUPFAM" id="SSF103473">
    <property type="entry name" value="MFS general substrate transporter"/>
    <property type="match status" value="1"/>
</dbReference>
<comment type="subcellular location">
    <subcellularLocation>
        <location evidence="1">Cell membrane</location>
        <topology evidence="1">Multi-pass membrane protein</topology>
    </subcellularLocation>
</comment>
<feature type="compositionally biased region" description="Basic and acidic residues" evidence="6">
    <location>
        <begin position="388"/>
        <end position="404"/>
    </location>
</feature>
<keyword evidence="3 7" id="KW-0812">Transmembrane</keyword>
<feature type="transmembrane region" description="Helical" evidence="7">
    <location>
        <begin position="99"/>
        <end position="118"/>
    </location>
</feature>
<feature type="transmembrane region" description="Helical" evidence="7">
    <location>
        <begin position="76"/>
        <end position="93"/>
    </location>
</feature>
<evidence type="ECO:0000256" key="5">
    <source>
        <dbReference type="ARBA" id="ARBA00023136"/>
    </source>
</evidence>
<evidence type="ECO:0000256" key="2">
    <source>
        <dbReference type="ARBA" id="ARBA00022475"/>
    </source>
</evidence>
<feature type="transmembrane region" description="Helical" evidence="7">
    <location>
        <begin position="12"/>
        <end position="39"/>
    </location>
</feature>
<reference evidence="8" key="1">
    <citation type="submission" date="2022-01" db="EMBL/GenBank/DDBJ databases">
        <title>Nocardioidaceae gen. sp. A5X3R13.</title>
        <authorList>
            <person name="Lopez Marin M.A."/>
            <person name="Uhlik O."/>
        </authorList>
    </citation>
    <scope>NUCLEOTIDE SEQUENCE</scope>
    <source>
        <strain evidence="8">A5X3R13</strain>
    </source>
</reference>
<keyword evidence="5 7" id="KW-0472">Membrane</keyword>
<evidence type="ECO:0000313" key="8">
    <source>
        <dbReference type="EMBL" id="UYM06816.1"/>
    </source>
</evidence>
<protein>
    <submittedName>
        <fullName evidence="8">MFS transporter</fullName>
    </submittedName>
</protein>
<feature type="transmembrane region" description="Helical" evidence="7">
    <location>
        <begin position="45"/>
        <end position="64"/>
    </location>
</feature>
<feature type="transmembrane region" description="Helical" evidence="7">
    <location>
        <begin position="139"/>
        <end position="160"/>
    </location>
</feature>
<feature type="transmembrane region" description="Helical" evidence="7">
    <location>
        <begin position="207"/>
        <end position="224"/>
    </location>
</feature>
<keyword evidence="2" id="KW-1003">Cell membrane</keyword>